<proteinExistence type="predicted"/>
<dbReference type="EMBL" id="CP109106">
    <property type="protein sequence ID" value="WSB66787.1"/>
    <property type="molecule type" value="Genomic_DNA"/>
</dbReference>
<evidence type="ECO:0000313" key="1">
    <source>
        <dbReference type="EMBL" id="WSB66787.1"/>
    </source>
</evidence>
<gene>
    <name evidence="1" type="ORF">OG863_01730</name>
</gene>
<organism evidence="1 2">
    <name type="scientific">Streptomyces decoyicus</name>
    <dbReference type="NCBI Taxonomy" id="249567"/>
    <lineage>
        <taxon>Bacteria</taxon>
        <taxon>Bacillati</taxon>
        <taxon>Actinomycetota</taxon>
        <taxon>Actinomycetes</taxon>
        <taxon>Kitasatosporales</taxon>
        <taxon>Streptomycetaceae</taxon>
        <taxon>Streptomyces</taxon>
    </lineage>
</organism>
<evidence type="ECO:0000313" key="2">
    <source>
        <dbReference type="Proteomes" id="UP001344251"/>
    </source>
</evidence>
<sequence>MTVVGRALLPESLRPCWGPATDFLTECRDNLVRLKTGLAHRELTREEALALQYRVRTGIGQVRGTLRQANRSTQGPDSACVIERLISTSEMILILLGWTRQGIEQLFADTEQTLQCPTR</sequence>
<reference evidence="1 2" key="1">
    <citation type="submission" date="2022-10" db="EMBL/GenBank/DDBJ databases">
        <title>The complete genomes of actinobacterial strains from the NBC collection.</title>
        <authorList>
            <person name="Joergensen T.S."/>
            <person name="Alvarez Arevalo M."/>
            <person name="Sterndorff E.B."/>
            <person name="Faurdal D."/>
            <person name="Vuksanovic O."/>
            <person name="Mourched A.-S."/>
            <person name="Charusanti P."/>
            <person name="Shaw S."/>
            <person name="Blin K."/>
            <person name="Weber T."/>
        </authorList>
    </citation>
    <scope>NUCLEOTIDE SEQUENCE [LARGE SCALE GENOMIC DNA]</scope>
    <source>
        <strain evidence="1 2">NBC 01774</strain>
    </source>
</reference>
<accession>A0ABZ1F8Z0</accession>
<dbReference type="Proteomes" id="UP001344251">
    <property type="component" value="Chromosome"/>
</dbReference>
<keyword evidence="2" id="KW-1185">Reference proteome</keyword>
<evidence type="ECO:0008006" key="3">
    <source>
        <dbReference type="Google" id="ProtNLM"/>
    </source>
</evidence>
<protein>
    <recommendedName>
        <fullName evidence="3">Transposase</fullName>
    </recommendedName>
</protein>
<name>A0ABZ1F8Z0_9ACTN</name>
<dbReference type="RefSeq" id="WP_326615948.1">
    <property type="nucleotide sequence ID" value="NZ_CP109106.1"/>
</dbReference>